<proteinExistence type="predicted"/>
<dbReference type="GO" id="GO:0003700">
    <property type="term" value="F:DNA-binding transcription factor activity"/>
    <property type="evidence" value="ECO:0007669"/>
    <property type="project" value="InterPro"/>
</dbReference>
<dbReference type="EMBL" id="JACEIP010000031">
    <property type="protein sequence ID" value="MBA4544192.1"/>
    <property type="molecule type" value="Genomic_DNA"/>
</dbReference>
<feature type="domain" description="HTH crp-type" evidence="6">
    <location>
        <begin position="146"/>
        <end position="219"/>
    </location>
</feature>
<protein>
    <submittedName>
        <fullName evidence="7">Crp/Fnr family transcriptional regulator</fullName>
    </submittedName>
</protein>
<evidence type="ECO:0000256" key="2">
    <source>
        <dbReference type="ARBA" id="ARBA00023125"/>
    </source>
</evidence>
<evidence type="ECO:0000256" key="1">
    <source>
        <dbReference type="ARBA" id="ARBA00023015"/>
    </source>
</evidence>
<reference evidence="7 8" key="1">
    <citation type="submission" date="2020-07" db="EMBL/GenBank/DDBJ databases">
        <authorList>
            <person name="Feng H."/>
        </authorList>
    </citation>
    <scope>NUCLEOTIDE SEQUENCE [LARGE SCALE GENOMIC DNA]</scope>
    <source>
        <strain evidence="8">s-11</strain>
    </source>
</reference>
<dbReference type="InterPro" id="IPR012318">
    <property type="entry name" value="HTH_CRP"/>
</dbReference>
<evidence type="ECO:0000256" key="3">
    <source>
        <dbReference type="ARBA" id="ARBA00023159"/>
    </source>
</evidence>
<dbReference type="InterPro" id="IPR036390">
    <property type="entry name" value="WH_DNA-bd_sf"/>
</dbReference>
<dbReference type="Gene3D" id="2.60.120.10">
    <property type="entry name" value="Jelly Rolls"/>
    <property type="match status" value="1"/>
</dbReference>
<dbReference type="PROSITE" id="PS00042">
    <property type="entry name" value="HTH_CRP_1"/>
    <property type="match status" value="1"/>
</dbReference>
<dbReference type="CDD" id="cd00038">
    <property type="entry name" value="CAP_ED"/>
    <property type="match status" value="1"/>
</dbReference>
<dbReference type="PANTHER" id="PTHR24567:SF28">
    <property type="entry name" value="LISTERIOLYSIN REGULATORY PROTEIN"/>
    <property type="match status" value="1"/>
</dbReference>
<evidence type="ECO:0000313" key="8">
    <source>
        <dbReference type="Proteomes" id="UP000530514"/>
    </source>
</evidence>
<keyword evidence="8" id="KW-1185">Reference proteome</keyword>
<comment type="caution">
    <text evidence="7">The sequence shown here is derived from an EMBL/GenBank/DDBJ whole genome shotgun (WGS) entry which is preliminary data.</text>
</comment>
<dbReference type="PROSITE" id="PS50042">
    <property type="entry name" value="CNMP_BINDING_3"/>
    <property type="match status" value="1"/>
</dbReference>
<organism evidence="7 8">
    <name type="scientific">Thermoactinomyces daqus</name>
    <dbReference type="NCBI Taxonomy" id="1329516"/>
    <lineage>
        <taxon>Bacteria</taxon>
        <taxon>Bacillati</taxon>
        <taxon>Bacillota</taxon>
        <taxon>Bacilli</taxon>
        <taxon>Bacillales</taxon>
        <taxon>Thermoactinomycetaceae</taxon>
        <taxon>Thermoactinomyces</taxon>
    </lineage>
</organism>
<gene>
    <name evidence="7" type="ORF">H1164_15115</name>
</gene>
<dbReference type="SUPFAM" id="SSF51206">
    <property type="entry name" value="cAMP-binding domain-like"/>
    <property type="match status" value="1"/>
</dbReference>
<dbReference type="SUPFAM" id="SSF46785">
    <property type="entry name" value="Winged helix' DNA-binding domain"/>
    <property type="match status" value="1"/>
</dbReference>
<dbReference type="Gene3D" id="1.10.10.10">
    <property type="entry name" value="Winged helix-like DNA-binding domain superfamily/Winged helix DNA-binding domain"/>
    <property type="match status" value="1"/>
</dbReference>
<dbReference type="SMART" id="SM00419">
    <property type="entry name" value="HTH_CRP"/>
    <property type="match status" value="1"/>
</dbReference>
<dbReference type="OrthoDB" id="9810708at2"/>
<accession>A0A7W1XCU3</accession>
<dbReference type="InterPro" id="IPR018335">
    <property type="entry name" value="Tscrpt_reg_HTH_Crp-type_CS"/>
</dbReference>
<dbReference type="Proteomes" id="UP000530514">
    <property type="component" value="Unassembled WGS sequence"/>
</dbReference>
<dbReference type="AlphaFoldDB" id="A0A7W1XCU3"/>
<dbReference type="InterPro" id="IPR050397">
    <property type="entry name" value="Env_Response_Regulators"/>
</dbReference>
<keyword evidence="3" id="KW-0010">Activator</keyword>
<dbReference type="InterPro" id="IPR014710">
    <property type="entry name" value="RmlC-like_jellyroll"/>
</dbReference>
<dbReference type="GO" id="GO:0005829">
    <property type="term" value="C:cytosol"/>
    <property type="evidence" value="ECO:0007669"/>
    <property type="project" value="TreeGrafter"/>
</dbReference>
<dbReference type="Pfam" id="PF13545">
    <property type="entry name" value="HTH_Crp_2"/>
    <property type="match status" value="1"/>
</dbReference>
<keyword evidence="4" id="KW-0804">Transcription</keyword>
<evidence type="ECO:0000256" key="4">
    <source>
        <dbReference type="ARBA" id="ARBA00023163"/>
    </source>
</evidence>
<dbReference type="RefSeq" id="WP_033101613.1">
    <property type="nucleotide sequence ID" value="NZ_JACEIP010000031.1"/>
</dbReference>
<dbReference type="PROSITE" id="PS51063">
    <property type="entry name" value="HTH_CRP_2"/>
    <property type="match status" value="1"/>
</dbReference>
<dbReference type="Pfam" id="PF00027">
    <property type="entry name" value="cNMP_binding"/>
    <property type="match status" value="1"/>
</dbReference>
<dbReference type="PANTHER" id="PTHR24567">
    <property type="entry name" value="CRP FAMILY TRANSCRIPTIONAL REGULATORY PROTEIN"/>
    <property type="match status" value="1"/>
</dbReference>
<keyword evidence="2" id="KW-0238">DNA-binding</keyword>
<dbReference type="InterPro" id="IPR018490">
    <property type="entry name" value="cNMP-bd_dom_sf"/>
</dbReference>
<dbReference type="InterPro" id="IPR000595">
    <property type="entry name" value="cNMP-bd_dom"/>
</dbReference>
<sequence length="225" mass="25567">MEKQSVLQQVPLFQDLNEQELARIGEIVIHRTFTKKTVIFTEGSEKEAVFFIQNGLVKAYKTDETGHEQIVSLLQTGDMFPHTGFFKHAPYPATTETLVDTDLLAIPVRAFEQLILAMPTIACKVIDVLSSKIRDLQQKLQQFTGTDVNRRILSFLLDLADKQGETKGSRIYIDLPITNQELANVVGTSRETVSRLLNQLKKEQIIDKQRSQIIILDKDALRGWK</sequence>
<dbReference type="CDD" id="cd00092">
    <property type="entry name" value="HTH_CRP"/>
    <property type="match status" value="1"/>
</dbReference>
<feature type="domain" description="Cyclic nucleotide-binding" evidence="5">
    <location>
        <begin position="12"/>
        <end position="132"/>
    </location>
</feature>
<keyword evidence="1" id="KW-0805">Transcription regulation</keyword>
<evidence type="ECO:0000259" key="6">
    <source>
        <dbReference type="PROSITE" id="PS51063"/>
    </source>
</evidence>
<name>A0A7W1XCU3_9BACL</name>
<dbReference type="SMART" id="SM00100">
    <property type="entry name" value="cNMP"/>
    <property type="match status" value="1"/>
</dbReference>
<dbReference type="GO" id="GO:0003677">
    <property type="term" value="F:DNA binding"/>
    <property type="evidence" value="ECO:0007669"/>
    <property type="project" value="UniProtKB-KW"/>
</dbReference>
<evidence type="ECO:0000313" key="7">
    <source>
        <dbReference type="EMBL" id="MBA4544192.1"/>
    </source>
</evidence>
<evidence type="ECO:0000259" key="5">
    <source>
        <dbReference type="PROSITE" id="PS50042"/>
    </source>
</evidence>
<dbReference type="PRINTS" id="PR00034">
    <property type="entry name" value="HTHCRP"/>
</dbReference>
<dbReference type="InterPro" id="IPR036388">
    <property type="entry name" value="WH-like_DNA-bd_sf"/>
</dbReference>